<dbReference type="STRING" id="81858.BST23_13630"/>
<comment type="caution">
    <text evidence="2">The sequence shown here is derived from an EMBL/GenBank/DDBJ whole genome shotgun (WGS) entry which is preliminary data.</text>
</comment>
<dbReference type="Proteomes" id="UP000192772">
    <property type="component" value="Unassembled WGS sequence"/>
</dbReference>
<sequence>MLLGAVALSGCGDSQTGAQGQGQQQGGEGASQCESGMRVIGAFDYGSASPGGGTPQYGSDGAKFLGEWGLSGPLVCAEVTDQQLVGAASQIAEQFSEMCALVGPRNYRDNAALLSQKLPADQVDAAVAAFSSATGGNPVGRYVGSDSGSGHPVSAEDPGAMTDAFMRNESAERAVQNAVIAFCP</sequence>
<reference evidence="2 3" key="1">
    <citation type="submission" date="2017-02" db="EMBL/GenBank/DDBJ databases">
        <title>The new phylogeny of genus Mycobacterium.</title>
        <authorList>
            <person name="Tortoli E."/>
            <person name="Trovato A."/>
            <person name="Cirillo D.M."/>
        </authorList>
    </citation>
    <scope>NUCLEOTIDE SEQUENCE [LARGE SCALE GENOMIC DNA]</scope>
    <source>
        <strain evidence="2 3">FI-09383</strain>
    </source>
</reference>
<organism evidence="2 3">
    <name type="scientific">Mycolicibacterium elephantis</name>
    <dbReference type="NCBI Taxonomy" id="81858"/>
    <lineage>
        <taxon>Bacteria</taxon>
        <taxon>Bacillati</taxon>
        <taxon>Actinomycetota</taxon>
        <taxon>Actinomycetes</taxon>
        <taxon>Mycobacteriales</taxon>
        <taxon>Mycobacteriaceae</taxon>
        <taxon>Mycolicibacterium</taxon>
    </lineage>
</organism>
<feature type="region of interest" description="Disordered" evidence="1">
    <location>
        <begin position="12"/>
        <end position="31"/>
    </location>
</feature>
<protein>
    <submittedName>
        <fullName evidence="2">Uncharacterized protein</fullName>
    </submittedName>
</protein>
<dbReference type="EMBL" id="MVHP01000014">
    <property type="protein sequence ID" value="ORA65416.1"/>
    <property type="molecule type" value="Genomic_DNA"/>
</dbReference>
<dbReference type="AlphaFoldDB" id="A0A1X0CZ45"/>
<evidence type="ECO:0000313" key="2">
    <source>
        <dbReference type="EMBL" id="ORA65416.1"/>
    </source>
</evidence>
<name>A0A1X0CZ45_9MYCO</name>
<accession>A0A1X0CZ45</accession>
<feature type="compositionally biased region" description="Gly residues" evidence="1">
    <location>
        <begin position="19"/>
        <end position="29"/>
    </location>
</feature>
<proteinExistence type="predicted"/>
<gene>
    <name evidence="2" type="ORF">BST23_13630</name>
</gene>
<evidence type="ECO:0000256" key="1">
    <source>
        <dbReference type="SAM" id="MobiDB-lite"/>
    </source>
</evidence>
<evidence type="ECO:0000313" key="3">
    <source>
        <dbReference type="Proteomes" id="UP000192772"/>
    </source>
</evidence>